<feature type="signal peptide" evidence="9">
    <location>
        <begin position="1"/>
        <end position="17"/>
    </location>
</feature>
<keyword evidence="5" id="KW-0675">Receptor</keyword>
<evidence type="ECO:0000256" key="6">
    <source>
        <dbReference type="ARBA" id="ARBA00023180"/>
    </source>
</evidence>
<dbReference type="PANTHER" id="PTHR46330:SF6">
    <property type="entry name" value="HEMATOPOIETIC DEATH RECEPTOR-RELATED"/>
    <property type="match status" value="1"/>
</dbReference>
<keyword evidence="8" id="KW-0812">Transmembrane</keyword>
<comment type="caution">
    <text evidence="11">The sequence shown here is derived from an EMBL/GenBank/DDBJ whole genome shotgun (WGS) entry which is preliminary data.</text>
</comment>
<evidence type="ECO:0000256" key="7">
    <source>
        <dbReference type="PROSITE-ProRule" id="PRU00206"/>
    </source>
</evidence>
<feature type="repeat" description="TNFR-Cys" evidence="7">
    <location>
        <begin position="90"/>
        <end position="133"/>
    </location>
</feature>
<feature type="domain" description="TNFR-Cys" evidence="10">
    <location>
        <begin position="90"/>
        <end position="133"/>
    </location>
</feature>
<evidence type="ECO:0000256" key="8">
    <source>
        <dbReference type="SAM" id="Phobius"/>
    </source>
</evidence>
<keyword evidence="12" id="KW-1185">Reference proteome</keyword>
<comment type="caution">
    <text evidence="7">Lacks conserved residue(s) required for the propagation of feature annotation.</text>
</comment>
<keyword evidence="4 7" id="KW-1015">Disulfide bond</keyword>
<feature type="transmembrane region" description="Helical" evidence="8">
    <location>
        <begin position="155"/>
        <end position="175"/>
    </location>
</feature>
<evidence type="ECO:0000259" key="10">
    <source>
        <dbReference type="PROSITE" id="PS50050"/>
    </source>
</evidence>
<keyword evidence="9" id="KW-0732">Signal</keyword>
<feature type="chain" id="PRO_5044021977" description="TNFR-Cys domain-containing protein" evidence="9">
    <location>
        <begin position="18"/>
        <end position="218"/>
    </location>
</feature>
<dbReference type="GO" id="GO:0016020">
    <property type="term" value="C:membrane"/>
    <property type="evidence" value="ECO:0007669"/>
    <property type="project" value="UniProtKB-SubCell"/>
</dbReference>
<keyword evidence="8" id="KW-1133">Transmembrane helix</keyword>
<dbReference type="InterPro" id="IPR052491">
    <property type="entry name" value="TNFRSF10"/>
</dbReference>
<reference evidence="11 12" key="1">
    <citation type="submission" date="2024-04" db="EMBL/GenBank/DDBJ databases">
        <authorList>
            <consortium name="Genoscope - CEA"/>
            <person name="William W."/>
        </authorList>
    </citation>
    <scope>NUCLEOTIDE SEQUENCE [LARGE SCALE GENOMIC DNA]</scope>
</reference>
<sequence>MNSAIFLVVLITSSARAAENMLLEDCDVGTCGEGERFDVKLRACQPCDRDTYIDISNHSCEDCRNCTRADRYDGEIVVANCTAVADAVIGCHHGYFMVVNHLAEKDLSCEICKRCNAEEVVEQNCTERNDTVCTRRESAGLDVRNRASSNNIPTVIVASAVALVAVVICCVFLIAARRRIKAVCRCVKLPCLKERTERTMRKALMESDSTPELCESAI</sequence>
<feature type="disulfide bond" evidence="7">
    <location>
        <begin position="115"/>
        <end position="133"/>
    </location>
</feature>
<dbReference type="PANTHER" id="PTHR46330">
    <property type="entry name" value="TUMOR NECROSIS FACTOR RECEPTOR SUPERFAMILY MEMBER 10B"/>
    <property type="match status" value="1"/>
</dbReference>
<evidence type="ECO:0000256" key="4">
    <source>
        <dbReference type="ARBA" id="ARBA00023157"/>
    </source>
</evidence>
<organism evidence="11 12">
    <name type="scientific">Lymnaea stagnalis</name>
    <name type="common">Great pond snail</name>
    <name type="synonym">Helix stagnalis</name>
    <dbReference type="NCBI Taxonomy" id="6523"/>
    <lineage>
        <taxon>Eukaryota</taxon>
        <taxon>Metazoa</taxon>
        <taxon>Spiralia</taxon>
        <taxon>Lophotrochozoa</taxon>
        <taxon>Mollusca</taxon>
        <taxon>Gastropoda</taxon>
        <taxon>Heterobranchia</taxon>
        <taxon>Euthyneura</taxon>
        <taxon>Panpulmonata</taxon>
        <taxon>Hygrophila</taxon>
        <taxon>Lymnaeoidea</taxon>
        <taxon>Lymnaeidae</taxon>
        <taxon>Lymnaea</taxon>
    </lineage>
</organism>
<comment type="subcellular location">
    <subcellularLocation>
        <location evidence="1">Membrane</location>
    </subcellularLocation>
</comment>
<dbReference type="AlphaFoldDB" id="A0AAV2HI87"/>
<feature type="disulfide bond" evidence="7">
    <location>
        <begin position="112"/>
        <end position="125"/>
    </location>
</feature>
<evidence type="ECO:0000256" key="2">
    <source>
        <dbReference type="ARBA" id="ARBA00022737"/>
    </source>
</evidence>
<gene>
    <name evidence="11" type="ORF">GSLYS_00007432001</name>
</gene>
<evidence type="ECO:0000256" key="3">
    <source>
        <dbReference type="ARBA" id="ARBA00023136"/>
    </source>
</evidence>
<dbReference type="InterPro" id="IPR001368">
    <property type="entry name" value="TNFR/NGFR_Cys_rich_reg"/>
</dbReference>
<evidence type="ECO:0000256" key="5">
    <source>
        <dbReference type="ARBA" id="ARBA00023170"/>
    </source>
</evidence>
<dbReference type="Proteomes" id="UP001497497">
    <property type="component" value="Unassembled WGS sequence"/>
</dbReference>
<evidence type="ECO:0000313" key="12">
    <source>
        <dbReference type="Proteomes" id="UP001497497"/>
    </source>
</evidence>
<proteinExistence type="predicted"/>
<accession>A0AAV2HI87</accession>
<evidence type="ECO:0000256" key="1">
    <source>
        <dbReference type="ARBA" id="ARBA00004370"/>
    </source>
</evidence>
<name>A0AAV2HI87_LYMST</name>
<dbReference type="SUPFAM" id="SSF57586">
    <property type="entry name" value="TNF receptor-like"/>
    <property type="match status" value="1"/>
</dbReference>
<keyword evidence="3 8" id="KW-0472">Membrane</keyword>
<dbReference type="Gene3D" id="2.10.50.10">
    <property type="entry name" value="Tumor Necrosis Factor Receptor, subunit A, domain 2"/>
    <property type="match status" value="1"/>
</dbReference>
<keyword evidence="2" id="KW-0677">Repeat</keyword>
<evidence type="ECO:0000256" key="9">
    <source>
        <dbReference type="SAM" id="SignalP"/>
    </source>
</evidence>
<dbReference type="EMBL" id="CAXITT010000143">
    <property type="protein sequence ID" value="CAL1533472.1"/>
    <property type="molecule type" value="Genomic_DNA"/>
</dbReference>
<keyword evidence="6" id="KW-0325">Glycoprotein</keyword>
<dbReference type="PROSITE" id="PS50050">
    <property type="entry name" value="TNFR_NGFR_2"/>
    <property type="match status" value="1"/>
</dbReference>
<dbReference type="Pfam" id="PF00020">
    <property type="entry name" value="TNFR_c6"/>
    <property type="match status" value="2"/>
</dbReference>
<evidence type="ECO:0000313" key="11">
    <source>
        <dbReference type="EMBL" id="CAL1533472.1"/>
    </source>
</evidence>
<protein>
    <recommendedName>
        <fullName evidence="10">TNFR-Cys domain-containing protein</fullName>
    </recommendedName>
</protein>
<dbReference type="SMART" id="SM00208">
    <property type="entry name" value="TNFR"/>
    <property type="match status" value="2"/>
</dbReference>